<evidence type="ECO:0000256" key="9">
    <source>
        <dbReference type="ARBA" id="ARBA00061434"/>
    </source>
</evidence>
<keyword evidence="7" id="KW-0408">Iron</keyword>
<dbReference type="PROSITE" id="PS51384">
    <property type="entry name" value="FAD_FR"/>
    <property type="match status" value="1"/>
</dbReference>
<feature type="domain" description="2Fe-2S ferredoxin-type" evidence="11">
    <location>
        <begin position="264"/>
        <end position="348"/>
    </location>
</feature>
<gene>
    <name evidence="13" type="ORF">LX81_02877</name>
</gene>
<reference evidence="13 14" key="1">
    <citation type="submission" date="2018-06" db="EMBL/GenBank/DDBJ databases">
        <title>Genomic Encyclopedia of Archaeal and Bacterial Type Strains, Phase II (KMG-II): from individual species to whole genera.</title>
        <authorList>
            <person name="Goeker M."/>
        </authorList>
    </citation>
    <scope>NUCLEOTIDE SEQUENCE [LARGE SCALE GENOMIC DNA]</scope>
    <source>
        <strain evidence="13 14">DSM 22009</strain>
    </source>
</reference>
<dbReference type="InterPro" id="IPR050415">
    <property type="entry name" value="MRET"/>
</dbReference>
<evidence type="ECO:0000313" key="13">
    <source>
        <dbReference type="EMBL" id="PZX14503.1"/>
    </source>
</evidence>
<evidence type="ECO:0000313" key="14">
    <source>
        <dbReference type="Proteomes" id="UP000248916"/>
    </source>
</evidence>
<dbReference type="SUPFAM" id="SSF63380">
    <property type="entry name" value="Riboflavin synthase domain-like"/>
    <property type="match status" value="1"/>
</dbReference>
<protein>
    <submittedName>
        <fullName evidence="13">Ferredoxin-NADP reductase</fullName>
    </submittedName>
</protein>
<evidence type="ECO:0000256" key="10">
    <source>
        <dbReference type="SAM" id="MobiDB-lite"/>
    </source>
</evidence>
<dbReference type="InterPro" id="IPR008333">
    <property type="entry name" value="Cbr1-like_FAD-bd_dom"/>
</dbReference>
<feature type="compositionally biased region" description="Polar residues" evidence="10">
    <location>
        <begin position="247"/>
        <end position="259"/>
    </location>
</feature>
<keyword evidence="5" id="KW-0274">FAD</keyword>
<dbReference type="Proteomes" id="UP000248916">
    <property type="component" value="Unassembled WGS sequence"/>
</dbReference>
<comment type="similarity">
    <text evidence="9">In the N-terminal section; belongs to the FAD-binding oxidoreductase type 6 family.</text>
</comment>
<dbReference type="InterPro" id="IPR017927">
    <property type="entry name" value="FAD-bd_FR_type"/>
</dbReference>
<evidence type="ECO:0000256" key="3">
    <source>
        <dbReference type="ARBA" id="ARBA00022714"/>
    </source>
</evidence>
<dbReference type="CDD" id="cd00207">
    <property type="entry name" value="fer2"/>
    <property type="match status" value="1"/>
</dbReference>
<dbReference type="InterPro" id="IPR017938">
    <property type="entry name" value="Riboflavin_synthase-like_b-brl"/>
</dbReference>
<dbReference type="EMBL" id="QKZL01000013">
    <property type="protein sequence ID" value="PZX14503.1"/>
    <property type="molecule type" value="Genomic_DNA"/>
</dbReference>
<dbReference type="Gene3D" id="3.40.50.80">
    <property type="entry name" value="Nucleotide-binding domain of ferredoxin-NADP reductase (FNR) module"/>
    <property type="match status" value="1"/>
</dbReference>
<dbReference type="Gene3D" id="2.40.30.10">
    <property type="entry name" value="Translation factors"/>
    <property type="match status" value="1"/>
</dbReference>
<dbReference type="RefSeq" id="WP_111537974.1">
    <property type="nucleotide sequence ID" value="NZ_QKZL01000013.1"/>
</dbReference>
<dbReference type="Pfam" id="PF00970">
    <property type="entry name" value="FAD_binding_6"/>
    <property type="match status" value="1"/>
</dbReference>
<dbReference type="InterPro" id="IPR006058">
    <property type="entry name" value="2Fe2S_fd_BS"/>
</dbReference>
<dbReference type="InterPro" id="IPR001433">
    <property type="entry name" value="OxRdtase_FAD/NAD-bd"/>
</dbReference>
<keyword evidence="2" id="KW-0285">Flavoprotein</keyword>
<dbReference type="Gene3D" id="3.10.20.30">
    <property type="match status" value="1"/>
</dbReference>
<dbReference type="InterPro" id="IPR012675">
    <property type="entry name" value="Beta-grasp_dom_sf"/>
</dbReference>
<feature type="region of interest" description="Disordered" evidence="10">
    <location>
        <begin position="241"/>
        <end position="260"/>
    </location>
</feature>
<evidence type="ECO:0000256" key="6">
    <source>
        <dbReference type="ARBA" id="ARBA00023002"/>
    </source>
</evidence>
<dbReference type="Pfam" id="PF00111">
    <property type="entry name" value="Fer2"/>
    <property type="match status" value="1"/>
</dbReference>
<evidence type="ECO:0000256" key="4">
    <source>
        <dbReference type="ARBA" id="ARBA00022723"/>
    </source>
</evidence>
<evidence type="ECO:0000256" key="8">
    <source>
        <dbReference type="ARBA" id="ARBA00023014"/>
    </source>
</evidence>
<sequence>MSFEDWHLRRRRRFPSDRWGRLVCRAAWDEVPGVRSFLLVPEDGSRIEHDPGQFLTFRIETEAGTIERCYTIASSAARDGGVEITVKRQEGGAGSRLLHDRLAPGTTIEAFGPSGRFGPASWPGERFALVAAGSGVTPMLSILRTAADRGLDMDVVFVHVAPTTADLIAADEIAALGRRLPRLVRVPMPSRDPGATRLAGDTLERIIPDIATRTVLCCGPQGFMEAVRTAARAAGVPPESYGEESFDFSSPEEQITPSAETPARQITLARSKTSIPCPETSTILGAIRAAGLPMPSSCARGLCGTCKTFKHSGEVTMAHEGGIRQREIDRGFILPCCSRPLTDIVLDA</sequence>
<proteinExistence type="inferred from homology"/>
<evidence type="ECO:0000256" key="5">
    <source>
        <dbReference type="ARBA" id="ARBA00022827"/>
    </source>
</evidence>
<evidence type="ECO:0000256" key="2">
    <source>
        <dbReference type="ARBA" id="ARBA00022630"/>
    </source>
</evidence>
<accession>A0A2W7N476</accession>
<organism evidence="13 14">
    <name type="scientific">Palleronia aestuarii</name>
    <dbReference type="NCBI Taxonomy" id="568105"/>
    <lineage>
        <taxon>Bacteria</taxon>
        <taxon>Pseudomonadati</taxon>
        <taxon>Pseudomonadota</taxon>
        <taxon>Alphaproteobacteria</taxon>
        <taxon>Rhodobacterales</taxon>
        <taxon>Roseobacteraceae</taxon>
        <taxon>Palleronia</taxon>
    </lineage>
</organism>
<dbReference type="GO" id="GO:0051537">
    <property type="term" value="F:2 iron, 2 sulfur cluster binding"/>
    <property type="evidence" value="ECO:0007669"/>
    <property type="project" value="UniProtKB-KW"/>
</dbReference>
<dbReference type="PANTHER" id="PTHR47354">
    <property type="entry name" value="NADH OXIDOREDUCTASE HCR"/>
    <property type="match status" value="1"/>
</dbReference>
<keyword evidence="8" id="KW-0411">Iron-sulfur</keyword>
<keyword evidence="4" id="KW-0479">Metal-binding</keyword>
<dbReference type="SUPFAM" id="SSF54292">
    <property type="entry name" value="2Fe-2S ferredoxin-like"/>
    <property type="match status" value="1"/>
</dbReference>
<dbReference type="PROSITE" id="PS51085">
    <property type="entry name" value="2FE2S_FER_2"/>
    <property type="match status" value="1"/>
</dbReference>
<dbReference type="PROSITE" id="PS00197">
    <property type="entry name" value="2FE2S_FER_1"/>
    <property type="match status" value="1"/>
</dbReference>
<keyword evidence="3" id="KW-0001">2Fe-2S</keyword>
<evidence type="ECO:0000259" key="12">
    <source>
        <dbReference type="PROSITE" id="PS51384"/>
    </source>
</evidence>
<evidence type="ECO:0000259" key="11">
    <source>
        <dbReference type="PROSITE" id="PS51085"/>
    </source>
</evidence>
<keyword evidence="14" id="KW-1185">Reference proteome</keyword>
<dbReference type="OrthoDB" id="9796486at2"/>
<evidence type="ECO:0000256" key="1">
    <source>
        <dbReference type="ARBA" id="ARBA00001974"/>
    </source>
</evidence>
<dbReference type="GO" id="GO:0016491">
    <property type="term" value="F:oxidoreductase activity"/>
    <property type="evidence" value="ECO:0007669"/>
    <property type="project" value="UniProtKB-KW"/>
</dbReference>
<dbReference type="InterPro" id="IPR036010">
    <property type="entry name" value="2Fe-2S_ferredoxin-like_sf"/>
</dbReference>
<name>A0A2W7N476_9RHOB</name>
<keyword evidence="6" id="KW-0560">Oxidoreductase</keyword>
<dbReference type="PRINTS" id="PR00406">
    <property type="entry name" value="CYTB5RDTASE"/>
</dbReference>
<dbReference type="PANTHER" id="PTHR47354:SF6">
    <property type="entry name" value="NADH OXIDOREDUCTASE HCR"/>
    <property type="match status" value="1"/>
</dbReference>
<comment type="caution">
    <text evidence="13">The sequence shown here is derived from an EMBL/GenBank/DDBJ whole genome shotgun (WGS) entry which is preliminary data.</text>
</comment>
<dbReference type="InterPro" id="IPR039261">
    <property type="entry name" value="FNR_nucleotide-bd"/>
</dbReference>
<dbReference type="Pfam" id="PF00175">
    <property type="entry name" value="NAD_binding_1"/>
    <property type="match status" value="1"/>
</dbReference>
<feature type="domain" description="FAD-binding FR-type" evidence="12">
    <location>
        <begin position="15"/>
        <end position="120"/>
    </location>
</feature>
<dbReference type="InterPro" id="IPR001041">
    <property type="entry name" value="2Fe-2S_ferredoxin-type"/>
</dbReference>
<evidence type="ECO:0000256" key="7">
    <source>
        <dbReference type="ARBA" id="ARBA00023004"/>
    </source>
</evidence>
<dbReference type="AlphaFoldDB" id="A0A2W7N476"/>
<dbReference type="SUPFAM" id="SSF52343">
    <property type="entry name" value="Ferredoxin reductase-like, C-terminal NADP-linked domain"/>
    <property type="match status" value="1"/>
</dbReference>
<dbReference type="GO" id="GO:0046872">
    <property type="term" value="F:metal ion binding"/>
    <property type="evidence" value="ECO:0007669"/>
    <property type="project" value="UniProtKB-KW"/>
</dbReference>
<comment type="cofactor">
    <cofactor evidence="1">
        <name>FAD</name>
        <dbReference type="ChEBI" id="CHEBI:57692"/>
    </cofactor>
</comment>